<dbReference type="OrthoDB" id="428159at2759"/>
<dbReference type="STRING" id="357750.A0A2S6C099"/>
<organism evidence="1 2">
    <name type="scientific">Cercospora berteroae</name>
    <dbReference type="NCBI Taxonomy" id="357750"/>
    <lineage>
        <taxon>Eukaryota</taxon>
        <taxon>Fungi</taxon>
        <taxon>Dikarya</taxon>
        <taxon>Ascomycota</taxon>
        <taxon>Pezizomycotina</taxon>
        <taxon>Dothideomycetes</taxon>
        <taxon>Dothideomycetidae</taxon>
        <taxon>Mycosphaerellales</taxon>
        <taxon>Mycosphaerellaceae</taxon>
        <taxon>Cercospora</taxon>
    </lineage>
</organism>
<dbReference type="AlphaFoldDB" id="A0A2S6C099"/>
<dbReference type="EMBL" id="PNEN01001590">
    <property type="protein sequence ID" value="PPJ53154.1"/>
    <property type="molecule type" value="Genomic_DNA"/>
</dbReference>
<gene>
    <name evidence="1" type="ORF">CBER1_11532</name>
</gene>
<reference evidence="2" key="1">
    <citation type="journal article" date="2017" name="bioRxiv">
        <title>Conservation of a gene cluster reveals novel cercosporin biosynthetic mechanisms and extends production to the genus Colletotrichum.</title>
        <authorList>
            <person name="de Jonge R."/>
            <person name="Ebert M.K."/>
            <person name="Huitt-Roehl C.R."/>
            <person name="Pal P."/>
            <person name="Suttle J.C."/>
            <person name="Spanner R.E."/>
            <person name="Neubauer J.D."/>
            <person name="Jurick W.M.II."/>
            <person name="Stott K.A."/>
            <person name="Secor G.A."/>
            <person name="Thomma B.P.H.J."/>
            <person name="Van de Peer Y."/>
            <person name="Townsend C.A."/>
            <person name="Bolton M.D."/>
        </authorList>
    </citation>
    <scope>NUCLEOTIDE SEQUENCE [LARGE SCALE GENOMIC DNA]</scope>
    <source>
        <strain evidence="2">CBS538.71</strain>
    </source>
</reference>
<proteinExistence type="predicted"/>
<keyword evidence="2" id="KW-1185">Reference proteome</keyword>
<name>A0A2S6C099_9PEZI</name>
<comment type="caution">
    <text evidence="1">The sequence shown here is derived from an EMBL/GenBank/DDBJ whole genome shotgun (WGS) entry which is preliminary data.</text>
</comment>
<evidence type="ECO:0000313" key="1">
    <source>
        <dbReference type="EMBL" id="PPJ53154.1"/>
    </source>
</evidence>
<accession>A0A2S6C099</accession>
<sequence length="102" mass="10520">MFGLKALKGITLDIPLAITEGIKSIPGHYGDKIRDYGQVTDGLSDLVMQPYKDVKKNGAAGLATSIGKGLTGLVTKTGAGMFGTLAYPATGIAKSIKSAAHR</sequence>
<protein>
    <submittedName>
        <fullName evidence="1">Uncharacterized protein</fullName>
    </submittedName>
</protein>
<dbReference type="Proteomes" id="UP000237631">
    <property type="component" value="Unassembled WGS sequence"/>
</dbReference>
<evidence type="ECO:0000313" key="2">
    <source>
        <dbReference type="Proteomes" id="UP000237631"/>
    </source>
</evidence>